<evidence type="ECO:0000313" key="2">
    <source>
        <dbReference type="EMBL" id="CAG4897921.1"/>
    </source>
</evidence>
<evidence type="ECO:0000256" key="1">
    <source>
        <dbReference type="SAM" id="MobiDB-lite"/>
    </source>
</evidence>
<name>A0A9N8RWJ4_9BURK</name>
<feature type="region of interest" description="Disordered" evidence="1">
    <location>
        <begin position="33"/>
        <end position="65"/>
    </location>
</feature>
<dbReference type="InterPro" id="IPR019291">
    <property type="entry name" value="Host_attachment_protein"/>
</dbReference>
<dbReference type="Proteomes" id="UP000789704">
    <property type="component" value="Unassembled WGS sequence"/>
</dbReference>
<gene>
    <name evidence="2" type="ORF">LMG31841_02537</name>
</gene>
<dbReference type="AlphaFoldDB" id="A0A9N8RWJ4"/>
<proteinExistence type="predicted"/>
<dbReference type="RefSeq" id="WP_228876945.1">
    <property type="nucleotide sequence ID" value="NZ_CAJQYX010000026.1"/>
</dbReference>
<comment type="caution">
    <text evidence="2">The sequence shown here is derived from an EMBL/GenBank/DDBJ whole genome shotgun (WGS) entry which is preliminary data.</text>
</comment>
<protein>
    <recommendedName>
        <fullName evidence="4">Host attachment protein</fullName>
    </recommendedName>
</protein>
<accession>A0A9N8RWJ4</accession>
<dbReference type="EMBL" id="CAJQZC010000004">
    <property type="protein sequence ID" value="CAG4897921.1"/>
    <property type="molecule type" value="Genomic_DNA"/>
</dbReference>
<organism evidence="2 3">
    <name type="scientific">Paraburkholderia saeva</name>
    <dbReference type="NCBI Taxonomy" id="2777537"/>
    <lineage>
        <taxon>Bacteria</taxon>
        <taxon>Pseudomonadati</taxon>
        <taxon>Pseudomonadota</taxon>
        <taxon>Betaproteobacteria</taxon>
        <taxon>Burkholderiales</taxon>
        <taxon>Burkholderiaceae</taxon>
        <taxon>Paraburkholderia</taxon>
    </lineage>
</organism>
<reference evidence="2" key="1">
    <citation type="submission" date="2021-04" db="EMBL/GenBank/DDBJ databases">
        <authorList>
            <person name="Vanwijnsberghe S."/>
        </authorList>
    </citation>
    <scope>NUCLEOTIDE SEQUENCE</scope>
    <source>
        <strain evidence="2">LMG 31841</strain>
    </source>
</reference>
<evidence type="ECO:0000313" key="3">
    <source>
        <dbReference type="Proteomes" id="UP000789704"/>
    </source>
</evidence>
<sequence length="137" mass="15789">MTTISWVVVADGNRARIFETNGLKLDLREIEGFTDPQARTRDPSLRNGEPGQNAMPAQNSPDDTARDQFARMLVDYLDKGRLQQRFTRLRLAIEPRFLGLVRRHMTEETRKLVFDEISGDISKMAPKDIQRHLEQHG</sequence>
<keyword evidence="3" id="KW-1185">Reference proteome</keyword>
<dbReference type="Pfam" id="PF10116">
    <property type="entry name" value="Host_attach"/>
    <property type="match status" value="1"/>
</dbReference>
<evidence type="ECO:0008006" key="4">
    <source>
        <dbReference type="Google" id="ProtNLM"/>
    </source>
</evidence>